<dbReference type="EMBL" id="CP003274">
    <property type="protein sequence ID" value="AFL79111.1"/>
    <property type="molecule type" value="Genomic_DNA"/>
</dbReference>
<dbReference type="eggNOG" id="COG0810">
    <property type="taxonomic scope" value="Bacteria"/>
</dbReference>
<reference evidence="4" key="1">
    <citation type="journal article" date="2013" name="Stand. Genomic Sci.">
        <title>Complete genome sequence of the bile-resistant pigment-producing anaerobe Alistipes finegoldii type strain (AHN2437(T)).</title>
        <authorList>
            <person name="Mavromatis K."/>
            <person name="Stackebrandt E."/>
            <person name="Munk C."/>
            <person name="Lapidus A."/>
            <person name="Nolan M."/>
            <person name="Lucas S."/>
            <person name="Hammon N."/>
            <person name="Deshpande S."/>
            <person name="Cheng J.F."/>
            <person name="Tapia R."/>
            <person name="Goodwin L.A."/>
            <person name="Pitluck S."/>
            <person name="Liolios K."/>
            <person name="Pagani I."/>
            <person name="Ivanova N."/>
            <person name="Mikhailova N."/>
            <person name="Huntemann M."/>
            <person name="Pati A."/>
            <person name="Chen A."/>
            <person name="Palaniappan K."/>
            <person name="Land M."/>
            <person name="Hauser L."/>
            <person name="Rohde M."/>
            <person name="Gronow S."/>
            <person name="Goker M."/>
            <person name="Detter J.C."/>
            <person name="Bristow J."/>
            <person name="Eisen J.A."/>
            <person name="Markowitz V."/>
            <person name="Hugenholtz P."/>
            <person name="Kyrpides N.C."/>
            <person name="Klenk H.P."/>
            <person name="Woyke T."/>
        </authorList>
    </citation>
    <scope>NUCLEOTIDE SEQUENCE</scope>
    <source>
        <strain evidence="4">DSM 17242 / JCM 16770 / AHN 2437 / CCUG 46020 / CIP 107999</strain>
    </source>
</reference>
<gene>
    <name evidence="3" type="ordered locus">Alfi_2861</name>
</gene>
<dbReference type="HOGENOM" id="CLU_1168721_0_0_10"/>
<dbReference type="KEGG" id="afd:Alfi_2861"/>
<dbReference type="Proteomes" id="UP000006052">
    <property type="component" value="Chromosome"/>
</dbReference>
<feature type="chain" id="PRO_5003682897" evidence="2">
    <location>
        <begin position="21"/>
        <end position="237"/>
    </location>
</feature>
<evidence type="ECO:0000256" key="2">
    <source>
        <dbReference type="SAM" id="SignalP"/>
    </source>
</evidence>
<proteinExistence type="predicted"/>
<evidence type="ECO:0000313" key="3">
    <source>
        <dbReference type="EMBL" id="AFL79111.1"/>
    </source>
</evidence>
<feature type="region of interest" description="Disordered" evidence="1">
    <location>
        <begin position="39"/>
        <end position="121"/>
    </location>
</feature>
<evidence type="ECO:0000313" key="4">
    <source>
        <dbReference type="Proteomes" id="UP000006052"/>
    </source>
</evidence>
<dbReference type="PATRIC" id="fig|679935.3.peg.2782"/>
<protein>
    <submittedName>
        <fullName evidence="3">Uncharacterized protein</fullName>
    </submittedName>
</protein>
<sequence length="237" mass="26120">MGKLKILTALLLAAALTACGDDSDVFYTTSYPVARIEISVSLSEPEKPDPENPDPENPDPENPDPENPDPENPDPENPDPENPDPENPDPENPDPENPDPENPDAGTSQTEKPENPEEPENPLLEEIRNDALAKAPVQAGGSYRLDFTHHNGGPLVVRPAADAETVTGTFIKEPDKPEELHFTFGEQAYTCKVSGYTDTDDLRKTLFSVDLTEEYKQLYPDAGITQVIRKEYTSHPY</sequence>
<evidence type="ECO:0000256" key="1">
    <source>
        <dbReference type="SAM" id="MobiDB-lite"/>
    </source>
</evidence>
<name>I3YQ43_ALIFI</name>
<organism evidence="3 4">
    <name type="scientific">Alistipes finegoldii (strain DSM 17242 / JCM 16770 / CCUG 46020 / CIP 107999 / KCTC 15236 / AHN 2437)</name>
    <dbReference type="NCBI Taxonomy" id="679935"/>
    <lineage>
        <taxon>Bacteria</taxon>
        <taxon>Pseudomonadati</taxon>
        <taxon>Bacteroidota</taxon>
        <taxon>Bacteroidia</taxon>
        <taxon>Bacteroidales</taxon>
        <taxon>Rikenellaceae</taxon>
        <taxon>Alistipes</taxon>
    </lineage>
</organism>
<dbReference type="STRING" id="679935.Alfi_2861"/>
<keyword evidence="2" id="KW-0732">Signal</keyword>
<dbReference type="RefSeq" id="WP_014776285.1">
    <property type="nucleotide sequence ID" value="NC_018011.1"/>
</dbReference>
<accession>I3YQ43</accession>
<dbReference type="AlphaFoldDB" id="I3YQ43"/>
<dbReference type="PROSITE" id="PS51257">
    <property type="entry name" value="PROKAR_LIPOPROTEIN"/>
    <property type="match status" value="1"/>
</dbReference>
<feature type="compositionally biased region" description="Acidic residues" evidence="1">
    <location>
        <begin position="51"/>
        <end position="102"/>
    </location>
</feature>
<feature type="signal peptide" evidence="2">
    <location>
        <begin position="1"/>
        <end position="20"/>
    </location>
</feature>